<keyword evidence="3" id="KW-1185">Reference proteome</keyword>
<proteinExistence type="predicted"/>
<evidence type="ECO:0000313" key="2">
    <source>
        <dbReference type="EMBL" id="CAK9064369.1"/>
    </source>
</evidence>
<dbReference type="InterPro" id="IPR050982">
    <property type="entry name" value="Auxin_biosynth/cation_transpt"/>
</dbReference>
<dbReference type="EMBL" id="CAXAMN010021906">
    <property type="protein sequence ID" value="CAK9064369.1"/>
    <property type="molecule type" value="Genomic_DNA"/>
</dbReference>
<dbReference type="Pfam" id="PF13738">
    <property type="entry name" value="Pyr_redox_3"/>
    <property type="match status" value="1"/>
</dbReference>
<dbReference type="InterPro" id="IPR036188">
    <property type="entry name" value="FAD/NAD-bd_sf"/>
</dbReference>
<evidence type="ECO:0000313" key="3">
    <source>
        <dbReference type="Proteomes" id="UP001642484"/>
    </source>
</evidence>
<comment type="caution">
    <text evidence="2">The sequence shown here is derived from an EMBL/GenBank/DDBJ whole genome shotgun (WGS) entry which is preliminary data.</text>
</comment>
<accession>A0ABP0NNM2</accession>
<name>A0ABP0NNM2_9DINO</name>
<dbReference type="Proteomes" id="UP001642484">
    <property type="component" value="Unassembled WGS sequence"/>
</dbReference>
<reference evidence="2 3" key="1">
    <citation type="submission" date="2024-02" db="EMBL/GenBank/DDBJ databases">
        <authorList>
            <person name="Chen Y."/>
            <person name="Shah S."/>
            <person name="Dougan E. K."/>
            <person name="Thang M."/>
            <person name="Chan C."/>
        </authorList>
    </citation>
    <scope>NUCLEOTIDE SEQUENCE [LARGE SCALE GENOMIC DNA]</scope>
</reference>
<gene>
    <name evidence="2" type="ORF">CCMP2556_LOCUS31625</name>
</gene>
<dbReference type="SUPFAM" id="SSF51905">
    <property type="entry name" value="FAD/NAD(P)-binding domain"/>
    <property type="match status" value="1"/>
</dbReference>
<protein>
    <submittedName>
        <fullName evidence="2">Uncharacterized protein</fullName>
    </submittedName>
</protein>
<sequence>MAGIEGRESAVFWSARNSTSRPTSAPVPGRSCGPVGTFVAAAQVLQETAALRSRSVREAMLPGTLSVSDANEVLRHALPKGDSWTPAHEFLVSLAVRPILQARRLPLRQTAATLRSVIELQAFAHPFALDQAAKLLRRLWPRVADHLPYLGPKELAVSGPSERETRQGHSQIFYGTSRPEWFAMAAWEPFRQLCIVGAGPAGLQLGHFLSQDTSEILRDFVIFEKSSSAGSFFRRFPIHRMLISLNKRNVARGGMDFRMRHDWNSLLGADTLGIAPMTARTTELYPHADVLVQYLRDYAVHLSGHIRFNTKVVRLSREDEHFHLEIQSTNASGEQRAQRLVQRCGLVVLAVGLTPSLPQDVVGSHLLTGYEELEPSGSAYENRSVLVWGFGNAAHETARELQKYTQAVTLLHRERSDTFDLWKASSSALPRFAFFTHYPGDVRTVTMQIYDSYLLKALDVKLPYSSQDEEPVFLPCPPQLCVWVSKRQRCAGGGFEGQILPLRHVRATERRECVVEVGPLPLHAERQLRRRLRTTAVEGRDFVWRGATPRSWRAEQALTQRLRELGFGSLEEYLAWRNREGQMSSGKAWHEAQRLEVSSAFLEREPSFLQLVARLRPSLGIEPLRFPVDVAVRCLGWKANLMEGLEVFTGKYPPMDASYQSVTMPGLYFAGAVSHGRDYRRSAGGFIHGFRYTARALHRILQQRGCHGGWPNRSFQVAEHGWMQQVLERVNEAAGPYQMFGELVDVVLFFGEQVQYLEEQPLAFAQEQFKMQPRLLLSFVYGRRFSATDLPSPGAIGVDFGELSAFLHPRLELFGPCEGPGHCPPNLSHAMVEDVYTDWHSWLGHVDPLFGFLQACADRAAKWLSAGSAGLC</sequence>
<dbReference type="Gene3D" id="3.50.50.60">
    <property type="entry name" value="FAD/NAD(P)-binding domain"/>
    <property type="match status" value="2"/>
</dbReference>
<organism evidence="2 3">
    <name type="scientific">Durusdinium trenchii</name>
    <dbReference type="NCBI Taxonomy" id="1381693"/>
    <lineage>
        <taxon>Eukaryota</taxon>
        <taxon>Sar</taxon>
        <taxon>Alveolata</taxon>
        <taxon>Dinophyceae</taxon>
        <taxon>Suessiales</taxon>
        <taxon>Symbiodiniaceae</taxon>
        <taxon>Durusdinium</taxon>
    </lineage>
</organism>
<dbReference type="PANTHER" id="PTHR43539:SF23">
    <property type="entry name" value="FAD-DEPENDENT OXIDOREDUCTASE DOMAIN-CONTAINING PROTEIN 2"/>
    <property type="match status" value="1"/>
</dbReference>
<dbReference type="PANTHER" id="PTHR43539">
    <property type="entry name" value="FLAVIN-BINDING MONOOXYGENASE-LIKE PROTEIN (AFU_ORTHOLOGUE AFUA_4G09220)"/>
    <property type="match status" value="1"/>
</dbReference>
<evidence type="ECO:0000256" key="1">
    <source>
        <dbReference type="ARBA" id="ARBA00023002"/>
    </source>
</evidence>
<keyword evidence="1" id="KW-0560">Oxidoreductase</keyword>